<dbReference type="Gene3D" id="3.80.10.10">
    <property type="entry name" value="Ribonuclease Inhibitor"/>
    <property type="match status" value="2"/>
</dbReference>
<evidence type="ECO:0000313" key="4">
    <source>
        <dbReference type="Proteomes" id="UP001210211"/>
    </source>
</evidence>
<sequence>MPANYKGSFFKIPESNDQEVAHCDPREVLDALKPCNQLKILQVIQYPGNEFPVWMTEYTMLQNLIELYLIDCRKCTKIPPVDKLPFLGILCLKFFYNLRHLCNSGSTSGESGEDLTFPKLKEIELFEMPNLSSWCEGEVGNETSLVFPVLKSLDIINCPKLSAMPSAPLLENLSVKGNMTLQCIAIRLTKLQILSLGRHGGDVESENESLSFQPYESLQTLELSGYNSIVPIDTNEGEKPCVTPTNCLVLNLESCNFIFSSNIVVPNSLLWFWKCFTCLQCLYIKNCANLKYWPEKEFRSLNCLTVIWVMSCPNFLGSQQDLPSEKSINEALLPKIKDMTIIQCRNMIEIPKCSMSIQILQIIGCTKLEHLPEWLGSMVSLKEMTIRICDNLQSLPSSIGGLMSLENLKIWDCKNLEILPEEMEGLKALEVLKIRKCPKIRVLPEGLLQQLKNLDQLWIEDCPHLERHFKRFGKYRRLTSEIRIKKIGGDPVD</sequence>
<dbReference type="InterPro" id="IPR032675">
    <property type="entry name" value="LRR_dom_sf"/>
</dbReference>
<evidence type="ECO:0000313" key="3">
    <source>
        <dbReference type="EMBL" id="KAJ3678764.1"/>
    </source>
</evidence>
<comment type="caution">
    <text evidence="3">The sequence shown here is derived from an EMBL/GenBank/DDBJ whole genome shotgun (WGS) entry which is preliminary data.</text>
</comment>
<evidence type="ECO:0000259" key="2">
    <source>
        <dbReference type="Pfam" id="PF25019"/>
    </source>
</evidence>
<feature type="domain" description="R13L1/DRL21-like LRR repeat region" evidence="2">
    <location>
        <begin position="19"/>
        <end position="93"/>
    </location>
</feature>
<name>A0AAD5W8A2_9POAL</name>
<dbReference type="Pfam" id="PF25019">
    <property type="entry name" value="LRR_R13L1-DRL21"/>
    <property type="match status" value="1"/>
</dbReference>
<dbReference type="AlphaFoldDB" id="A0AAD5W8A2"/>
<keyword evidence="1" id="KW-0433">Leucine-rich repeat</keyword>
<reference evidence="3 4" key="1">
    <citation type="journal article" date="2022" name="Cell">
        <title>Repeat-based holocentromeres influence genome architecture and karyotype evolution.</title>
        <authorList>
            <person name="Hofstatter P.G."/>
            <person name="Thangavel G."/>
            <person name="Lux T."/>
            <person name="Neumann P."/>
            <person name="Vondrak T."/>
            <person name="Novak P."/>
            <person name="Zhang M."/>
            <person name="Costa L."/>
            <person name="Castellani M."/>
            <person name="Scott A."/>
            <person name="Toegelov H."/>
            <person name="Fuchs J."/>
            <person name="Mata-Sucre Y."/>
            <person name="Dias Y."/>
            <person name="Vanzela A.L.L."/>
            <person name="Huettel B."/>
            <person name="Almeida C.C.S."/>
            <person name="Simkova H."/>
            <person name="Souza G."/>
            <person name="Pedrosa-Harand A."/>
            <person name="Macas J."/>
            <person name="Mayer K.F.X."/>
            <person name="Houben A."/>
            <person name="Marques A."/>
        </authorList>
    </citation>
    <scope>NUCLEOTIDE SEQUENCE [LARGE SCALE GENOMIC DNA]</scope>
    <source>
        <strain evidence="3">RhyTen1mFocal</strain>
    </source>
</reference>
<organism evidence="3 4">
    <name type="scientific">Rhynchospora tenuis</name>
    <dbReference type="NCBI Taxonomy" id="198213"/>
    <lineage>
        <taxon>Eukaryota</taxon>
        <taxon>Viridiplantae</taxon>
        <taxon>Streptophyta</taxon>
        <taxon>Embryophyta</taxon>
        <taxon>Tracheophyta</taxon>
        <taxon>Spermatophyta</taxon>
        <taxon>Magnoliopsida</taxon>
        <taxon>Liliopsida</taxon>
        <taxon>Poales</taxon>
        <taxon>Cyperaceae</taxon>
        <taxon>Cyperoideae</taxon>
        <taxon>Rhynchosporeae</taxon>
        <taxon>Rhynchospora</taxon>
    </lineage>
</organism>
<evidence type="ECO:0000256" key="1">
    <source>
        <dbReference type="ARBA" id="ARBA00022614"/>
    </source>
</evidence>
<dbReference type="PANTHER" id="PTHR36766">
    <property type="entry name" value="PLANT BROAD-SPECTRUM MILDEW RESISTANCE PROTEIN RPW8"/>
    <property type="match status" value="1"/>
</dbReference>
<dbReference type="InterPro" id="IPR056789">
    <property type="entry name" value="LRR_R13L1-DRL21"/>
</dbReference>
<dbReference type="EMBL" id="JAMRDG010000072">
    <property type="protein sequence ID" value="KAJ3678764.1"/>
    <property type="molecule type" value="Genomic_DNA"/>
</dbReference>
<dbReference type="PANTHER" id="PTHR36766:SF40">
    <property type="entry name" value="DISEASE RESISTANCE PROTEIN RGA3"/>
    <property type="match status" value="1"/>
</dbReference>
<protein>
    <recommendedName>
        <fullName evidence="2">R13L1/DRL21-like LRR repeat region domain-containing protein</fullName>
    </recommendedName>
</protein>
<dbReference type="SUPFAM" id="SSF52058">
    <property type="entry name" value="L domain-like"/>
    <property type="match status" value="1"/>
</dbReference>
<keyword evidence="4" id="KW-1185">Reference proteome</keyword>
<accession>A0AAD5W8A2</accession>
<dbReference type="SUPFAM" id="SSF52047">
    <property type="entry name" value="RNI-like"/>
    <property type="match status" value="1"/>
</dbReference>
<gene>
    <name evidence="3" type="ORF">LUZ61_021305</name>
</gene>
<dbReference type="Proteomes" id="UP001210211">
    <property type="component" value="Unassembled WGS sequence"/>
</dbReference>
<proteinExistence type="predicted"/>